<dbReference type="Proteomes" id="UP000485058">
    <property type="component" value="Unassembled WGS sequence"/>
</dbReference>
<keyword evidence="2" id="KW-1185">Reference proteome</keyword>
<feature type="non-terminal residue" evidence="1">
    <location>
        <position position="1"/>
    </location>
</feature>
<dbReference type="EMBL" id="BLLF01006060">
    <property type="protein sequence ID" value="GFH31911.1"/>
    <property type="molecule type" value="Genomic_DNA"/>
</dbReference>
<sequence length="69" mass="7534">MEMRTWRPHSLLQAEQAEAQAAAQRDKDHAGATRLEAEVGALRQRLAEAEHSLGEAYQGAKSLPLTAIP</sequence>
<dbReference type="AlphaFoldDB" id="A0A6A0AHX3"/>
<proteinExistence type="predicted"/>
<organism evidence="1 2">
    <name type="scientific">Haematococcus lacustris</name>
    <name type="common">Green alga</name>
    <name type="synonym">Haematococcus pluvialis</name>
    <dbReference type="NCBI Taxonomy" id="44745"/>
    <lineage>
        <taxon>Eukaryota</taxon>
        <taxon>Viridiplantae</taxon>
        <taxon>Chlorophyta</taxon>
        <taxon>core chlorophytes</taxon>
        <taxon>Chlorophyceae</taxon>
        <taxon>CS clade</taxon>
        <taxon>Chlamydomonadales</taxon>
        <taxon>Haematococcaceae</taxon>
        <taxon>Haematococcus</taxon>
    </lineage>
</organism>
<gene>
    <name evidence="1" type="ORF">HaLaN_31041</name>
</gene>
<protein>
    <submittedName>
        <fullName evidence="1">Uncharacterized protein</fullName>
    </submittedName>
</protein>
<comment type="caution">
    <text evidence="1">The sequence shown here is derived from an EMBL/GenBank/DDBJ whole genome shotgun (WGS) entry which is preliminary data.</text>
</comment>
<evidence type="ECO:0000313" key="1">
    <source>
        <dbReference type="EMBL" id="GFH31911.1"/>
    </source>
</evidence>
<reference evidence="1 2" key="1">
    <citation type="submission" date="2020-02" db="EMBL/GenBank/DDBJ databases">
        <title>Draft genome sequence of Haematococcus lacustris strain NIES-144.</title>
        <authorList>
            <person name="Morimoto D."/>
            <person name="Nakagawa S."/>
            <person name="Yoshida T."/>
            <person name="Sawayama S."/>
        </authorList>
    </citation>
    <scope>NUCLEOTIDE SEQUENCE [LARGE SCALE GENOMIC DNA]</scope>
    <source>
        <strain evidence="1 2">NIES-144</strain>
    </source>
</reference>
<evidence type="ECO:0000313" key="2">
    <source>
        <dbReference type="Proteomes" id="UP000485058"/>
    </source>
</evidence>
<accession>A0A6A0AHX3</accession>
<name>A0A6A0AHX3_HAELA</name>